<proteinExistence type="predicted"/>
<evidence type="ECO:0000256" key="1">
    <source>
        <dbReference type="SAM" id="Phobius"/>
    </source>
</evidence>
<keyword evidence="4" id="KW-1185">Reference proteome</keyword>
<organism evidence="3 4">
    <name type="scientific">Streptomyces roseiscleroticus</name>
    <dbReference type="NCBI Taxonomy" id="1972"/>
    <lineage>
        <taxon>Bacteria</taxon>
        <taxon>Bacillati</taxon>
        <taxon>Actinomycetota</taxon>
        <taxon>Actinomycetes</taxon>
        <taxon>Kitasatosporales</taxon>
        <taxon>Streptomycetaceae</taxon>
        <taxon>Streptomyces</taxon>
    </lineage>
</organism>
<dbReference type="EMBL" id="BAAASN010000014">
    <property type="protein sequence ID" value="GAA2273406.1"/>
    <property type="molecule type" value="Genomic_DNA"/>
</dbReference>
<feature type="transmembrane region" description="Helical" evidence="1">
    <location>
        <begin position="215"/>
        <end position="232"/>
    </location>
</feature>
<feature type="transmembrane region" description="Helical" evidence="1">
    <location>
        <begin position="135"/>
        <end position="160"/>
    </location>
</feature>
<dbReference type="InterPro" id="IPR050039">
    <property type="entry name" value="MAB_1171c-like"/>
</dbReference>
<dbReference type="NCBIfam" id="NF042915">
    <property type="entry name" value="MAB_1171c_fam"/>
    <property type="match status" value="1"/>
</dbReference>
<feature type="transmembrane region" description="Helical" evidence="1">
    <location>
        <begin position="96"/>
        <end position="115"/>
    </location>
</feature>
<name>A0ABP5RS96_9ACTN</name>
<evidence type="ECO:0000313" key="4">
    <source>
        <dbReference type="Proteomes" id="UP001500442"/>
    </source>
</evidence>
<keyword evidence="1" id="KW-0472">Membrane</keyword>
<accession>A0ABP5RS96</accession>
<protein>
    <recommendedName>
        <fullName evidence="2">DUF6545 domain-containing protein</fullName>
    </recommendedName>
</protein>
<gene>
    <name evidence="3" type="ORF">GCM10010368_48500</name>
</gene>
<sequence>MINAIPAALLWIVTIWRARSALRRPERRSLWLAFAALALAMTVRPDQVASAVDEYLHVTDLSFLIKHVCGTVAAASVLTFVADMAETRTGIRASKLHKVVPVATVLLLGACFFATPQSHEADDLLTDYADHVTIVAYGVVWTAYLGTALFSATLLCFRWGRRPDSGLVGRGLLLVGTGTAVGLLYAAHRIAALIIRYVDPTLLGARADQTLSSGLLFLALLLILLGSTLPVWPRISARVRAHAQLVSLYPLWRTLTDAVPETRLDSPPARVTDAGDPRRTHDRLYRRTIEIRDAILTLADHAPPQLRDRAFDHAASLGFVGAHADVVAEACWLAAAREERLRGAASSGEPHPPASGGRDLATEIHVLTVLGTAFRSHATQDFLNAYHQETPV</sequence>
<dbReference type="InterPro" id="IPR046675">
    <property type="entry name" value="DUF6545"/>
</dbReference>
<evidence type="ECO:0000259" key="2">
    <source>
        <dbReference type="Pfam" id="PF20182"/>
    </source>
</evidence>
<evidence type="ECO:0000313" key="3">
    <source>
        <dbReference type="EMBL" id="GAA2273406.1"/>
    </source>
</evidence>
<comment type="caution">
    <text evidence="3">The sequence shown here is derived from an EMBL/GenBank/DDBJ whole genome shotgun (WGS) entry which is preliminary data.</text>
</comment>
<feature type="transmembrane region" description="Helical" evidence="1">
    <location>
        <begin position="172"/>
        <end position="195"/>
    </location>
</feature>
<dbReference type="Proteomes" id="UP001500442">
    <property type="component" value="Unassembled WGS sequence"/>
</dbReference>
<dbReference type="RefSeq" id="WP_346158694.1">
    <property type="nucleotide sequence ID" value="NZ_BAAASN010000014.1"/>
</dbReference>
<dbReference type="Pfam" id="PF20182">
    <property type="entry name" value="DUF6545"/>
    <property type="match status" value="1"/>
</dbReference>
<keyword evidence="1" id="KW-1133">Transmembrane helix</keyword>
<reference evidence="4" key="1">
    <citation type="journal article" date="2019" name="Int. J. Syst. Evol. Microbiol.">
        <title>The Global Catalogue of Microorganisms (GCM) 10K type strain sequencing project: providing services to taxonomists for standard genome sequencing and annotation.</title>
        <authorList>
            <consortium name="The Broad Institute Genomics Platform"/>
            <consortium name="The Broad Institute Genome Sequencing Center for Infectious Disease"/>
            <person name="Wu L."/>
            <person name="Ma J."/>
        </authorList>
    </citation>
    <scope>NUCLEOTIDE SEQUENCE [LARGE SCALE GENOMIC DNA]</scope>
    <source>
        <strain evidence="4">JCM 4823</strain>
    </source>
</reference>
<feature type="transmembrane region" description="Helical" evidence="1">
    <location>
        <begin position="61"/>
        <end position="84"/>
    </location>
</feature>
<feature type="domain" description="DUF6545" evidence="2">
    <location>
        <begin position="239"/>
        <end position="376"/>
    </location>
</feature>
<keyword evidence="1" id="KW-0812">Transmembrane</keyword>